<sequence>MAGFSFGVIRPALASGRWHELPIHSIWLGGLIMTAIIAVCARFLLRWYRQPHPDALLDEDNW</sequence>
<gene>
    <name evidence="2" type="ORF">EBB59_07035</name>
</gene>
<keyword evidence="3" id="KW-1185">Reference proteome</keyword>
<comment type="caution">
    <text evidence="2">The sequence shown here is derived from an EMBL/GenBank/DDBJ whole genome shotgun (WGS) entry which is preliminary data.</text>
</comment>
<dbReference type="Proteomes" id="UP000275012">
    <property type="component" value="Unassembled WGS sequence"/>
</dbReference>
<accession>A0A3M2HYQ9</accession>
<evidence type="ECO:0000256" key="1">
    <source>
        <dbReference type="SAM" id="Phobius"/>
    </source>
</evidence>
<evidence type="ECO:0000313" key="3">
    <source>
        <dbReference type="Proteomes" id="UP000275012"/>
    </source>
</evidence>
<organism evidence="2 3">
    <name type="scientific">Solilutibacter pythonis</name>
    <dbReference type="NCBI Taxonomy" id="2483112"/>
    <lineage>
        <taxon>Bacteria</taxon>
        <taxon>Pseudomonadati</taxon>
        <taxon>Pseudomonadota</taxon>
        <taxon>Gammaproteobacteria</taxon>
        <taxon>Lysobacterales</taxon>
        <taxon>Lysobacteraceae</taxon>
        <taxon>Solilutibacter</taxon>
    </lineage>
</organism>
<protein>
    <submittedName>
        <fullName evidence="2">Uncharacterized protein</fullName>
    </submittedName>
</protein>
<keyword evidence="1" id="KW-0472">Membrane</keyword>
<keyword evidence="1" id="KW-1133">Transmembrane helix</keyword>
<reference evidence="2 3" key="1">
    <citation type="submission" date="2018-10" db="EMBL/GenBank/DDBJ databases">
        <title>Proposal of Lysobacter pythonis sp. nov. isolated from royal pythons (Python regius).</title>
        <authorList>
            <person name="Hans-Juergen B."/>
            <person name="Huptas C."/>
            <person name="Sandra B."/>
            <person name="Igor L."/>
            <person name="Joachim S."/>
            <person name="Siegfried S."/>
            <person name="Mareike W."/>
            <person name="Peter K."/>
        </authorList>
    </citation>
    <scope>NUCLEOTIDE SEQUENCE [LARGE SCALE GENOMIC DNA]</scope>
    <source>
        <strain evidence="2 3">4284/11</strain>
    </source>
</reference>
<feature type="transmembrane region" description="Helical" evidence="1">
    <location>
        <begin position="24"/>
        <end position="45"/>
    </location>
</feature>
<name>A0A3M2HYQ9_9GAMM</name>
<dbReference type="EMBL" id="RFLY01000008">
    <property type="protein sequence ID" value="RMH92973.1"/>
    <property type="molecule type" value="Genomic_DNA"/>
</dbReference>
<evidence type="ECO:0000313" key="2">
    <source>
        <dbReference type="EMBL" id="RMH92973.1"/>
    </source>
</evidence>
<proteinExistence type="predicted"/>
<keyword evidence="1" id="KW-0812">Transmembrane</keyword>
<dbReference type="AlphaFoldDB" id="A0A3M2HYQ9"/>